<gene>
    <name evidence="3" type="ORF">EOD42_01010</name>
</gene>
<protein>
    <submittedName>
        <fullName evidence="3">YbgC/FadM family acyl-CoA thioesterase</fullName>
        <ecNumber evidence="3">3.1.2.-</ecNumber>
    </submittedName>
</protein>
<proteinExistence type="inferred from homology"/>
<comment type="similarity">
    <text evidence="1">Belongs to the 4-hydroxybenzoyl-CoA thioesterase family.</text>
</comment>
<dbReference type="OrthoDB" id="9808429at2"/>
<dbReference type="Proteomes" id="UP000282957">
    <property type="component" value="Unassembled WGS sequence"/>
</dbReference>
<dbReference type="EMBL" id="SACL01000001">
    <property type="protein sequence ID" value="RVT98721.1"/>
    <property type="molecule type" value="Genomic_DNA"/>
</dbReference>
<keyword evidence="4" id="KW-1185">Reference proteome</keyword>
<dbReference type="CDD" id="cd00586">
    <property type="entry name" value="4HBT"/>
    <property type="match status" value="1"/>
</dbReference>
<dbReference type="InterPro" id="IPR050563">
    <property type="entry name" value="4-hydroxybenzoyl-CoA_TE"/>
</dbReference>
<dbReference type="PANTHER" id="PTHR31793:SF37">
    <property type="entry name" value="ACYL-COA THIOESTER HYDROLASE YBGC"/>
    <property type="match status" value="1"/>
</dbReference>
<dbReference type="EC" id="3.1.2.-" evidence="3"/>
<dbReference type="Gene3D" id="3.10.129.10">
    <property type="entry name" value="Hotdog Thioesterase"/>
    <property type="match status" value="1"/>
</dbReference>
<evidence type="ECO:0000313" key="4">
    <source>
        <dbReference type="Proteomes" id="UP000282957"/>
    </source>
</evidence>
<dbReference type="InterPro" id="IPR006684">
    <property type="entry name" value="YbgC/YbaW"/>
</dbReference>
<evidence type="ECO:0000256" key="2">
    <source>
        <dbReference type="ARBA" id="ARBA00022801"/>
    </source>
</evidence>
<dbReference type="FunFam" id="3.10.129.10:FF:000004">
    <property type="entry name" value="Tol-pal system-associated acyl-CoA thioesterase"/>
    <property type="match status" value="1"/>
</dbReference>
<name>A0A437MM46_9PROT</name>
<evidence type="ECO:0000256" key="1">
    <source>
        <dbReference type="ARBA" id="ARBA00005953"/>
    </source>
</evidence>
<dbReference type="RefSeq" id="WP_127785192.1">
    <property type="nucleotide sequence ID" value="NZ_SACL01000001.1"/>
</dbReference>
<dbReference type="GO" id="GO:0047617">
    <property type="term" value="F:fatty acyl-CoA hydrolase activity"/>
    <property type="evidence" value="ECO:0007669"/>
    <property type="project" value="TreeGrafter"/>
</dbReference>
<dbReference type="Pfam" id="PF13279">
    <property type="entry name" value="4HBT_2"/>
    <property type="match status" value="1"/>
</dbReference>
<accession>A0A437MM46</accession>
<dbReference type="SUPFAM" id="SSF54637">
    <property type="entry name" value="Thioesterase/thiol ester dehydrase-isomerase"/>
    <property type="match status" value="1"/>
</dbReference>
<sequence length="141" mass="15626">MSDDFLHPVRTYYEDTDAGGIVYHATYLRWAERARTEALRSIGLPHAEMASQAGAMLVVKRIEVEYAKPARLDDLVTVRTRVRHVGAALDLDQDVLLNDEILAALKVRLVCVGAAGLRPRPVPEPWRSALRARIASPENAA</sequence>
<keyword evidence="2 3" id="KW-0378">Hydrolase</keyword>
<comment type="caution">
    <text evidence="3">The sequence shown here is derived from an EMBL/GenBank/DDBJ whole genome shotgun (WGS) entry which is preliminary data.</text>
</comment>
<organism evidence="3 4">
    <name type="scientific">Rhodovarius crocodyli</name>
    <dbReference type="NCBI Taxonomy" id="1979269"/>
    <lineage>
        <taxon>Bacteria</taxon>
        <taxon>Pseudomonadati</taxon>
        <taxon>Pseudomonadota</taxon>
        <taxon>Alphaproteobacteria</taxon>
        <taxon>Acetobacterales</taxon>
        <taxon>Roseomonadaceae</taxon>
        <taxon>Rhodovarius</taxon>
    </lineage>
</organism>
<dbReference type="AlphaFoldDB" id="A0A437MM46"/>
<dbReference type="InterPro" id="IPR029069">
    <property type="entry name" value="HotDog_dom_sf"/>
</dbReference>
<dbReference type="PIRSF" id="PIRSF003230">
    <property type="entry name" value="YbgC"/>
    <property type="match status" value="1"/>
</dbReference>
<dbReference type="PANTHER" id="PTHR31793">
    <property type="entry name" value="4-HYDROXYBENZOYL-COA THIOESTERASE FAMILY MEMBER"/>
    <property type="match status" value="1"/>
</dbReference>
<evidence type="ECO:0000313" key="3">
    <source>
        <dbReference type="EMBL" id="RVT98721.1"/>
    </source>
</evidence>
<reference evidence="3 4" key="1">
    <citation type="submission" date="2019-01" db="EMBL/GenBank/DDBJ databases">
        <authorList>
            <person name="Chen W.-M."/>
        </authorList>
    </citation>
    <scope>NUCLEOTIDE SEQUENCE [LARGE SCALE GENOMIC DNA]</scope>
    <source>
        <strain evidence="3 4">CCP-6</strain>
    </source>
</reference>
<dbReference type="NCBIfam" id="TIGR00051">
    <property type="entry name" value="YbgC/FadM family acyl-CoA thioesterase"/>
    <property type="match status" value="1"/>
</dbReference>